<accession>A0A9W4KLJ3</accession>
<feature type="domain" description="AB hydrolase-1" evidence="1">
    <location>
        <begin position="73"/>
        <end position="304"/>
    </location>
</feature>
<protein>
    <recommendedName>
        <fullName evidence="1">AB hydrolase-1 domain-containing protein</fullName>
    </recommendedName>
</protein>
<comment type="caution">
    <text evidence="2">The sequence shown here is derived from an EMBL/GenBank/DDBJ whole genome shotgun (WGS) entry which is preliminary data.</text>
</comment>
<dbReference type="EMBL" id="CAJVRC010000903">
    <property type="protein sequence ID" value="CAG8909733.1"/>
    <property type="molecule type" value="Genomic_DNA"/>
</dbReference>
<dbReference type="Pfam" id="PF00561">
    <property type="entry name" value="Abhydrolase_1"/>
    <property type="match status" value="1"/>
</dbReference>
<evidence type="ECO:0000313" key="2">
    <source>
        <dbReference type="EMBL" id="CAG8909733.1"/>
    </source>
</evidence>
<dbReference type="AlphaFoldDB" id="A0A9W4KLJ3"/>
<evidence type="ECO:0000313" key="3">
    <source>
        <dbReference type="Proteomes" id="UP001154252"/>
    </source>
</evidence>
<dbReference type="Gene3D" id="3.40.50.1820">
    <property type="entry name" value="alpha/beta hydrolase"/>
    <property type="match status" value="1"/>
</dbReference>
<reference evidence="2" key="1">
    <citation type="submission" date="2021-07" db="EMBL/GenBank/DDBJ databases">
        <authorList>
            <person name="Branca A.L. A."/>
        </authorList>
    </citation>
    <scope>NUCLEOTIDE SEQUENCE</scope>
</reference>
<dbReference type="OrthoDB" id="8119704at2759"/>
<dbReference type="InterPro" id="IPR050471">
    <property type="entry name" value="AB_hydrolase"/>
</dbReference>
<gene>
    <name evidence="2" type="ORF">PEGY_LOCUS10530</name>
</gene>
<proteinExistence type="predicted"/>
<evidence type="ECO:0000259" key="1">
    <source>
        <dbReference type="Pfam" id="PF00561"/>
    </source>
</evidence>
<dbReference type="PANTHER" id="PTHR43433:SF5">
    <property type="entry name" value="AB HYDROLASE-1 DOMAIN-CONTAINING PROTEIN"/>
    <property type="match status" value="1"/>
</dbReference>
<dbReference type="PRINTS" id="PR00111">
    <property type="entry name" value="ABHYDROLASE"/>
</dbReference>
<dbReference type="PANTHER" id="PTHR43433">
    <property type="entry name" value="HYDROLASE, ALPHA/BETA FOLD FAMILY PROTEIN"/>
    <property type="match status" value="1"/>
</dbReference>
<dbReference type="GO" id="GO:0017000">
    <property type="term" value="P:antibiotic biosynthetic process"/>
    <property type="evidence" value="ECO:0007669"/>
    <property type="project" value="UniProtKB-ARBA"/>
</dbReference>
<organism evidence="2 3">
    <name type="scientific">Penicillium egyptiacum</name>
    <dbReference type="NCBI Taxonomy" id="1303716"/>
    <lineage>
        <taxon>Eukaryota</taxon>
        <taxon>Fungi</taxon>
        <taxon>Dikarya</taxon>
        <taxon>Ascomycota</taxon>
        <taxon>Pezizomycotina</taxon>
        <taxon>Eurotiomycetes</taxon>
        <taxon>Eurotiomycetidae</taxon>
        <taxon>Eurotiales</taxon>
        <taxon>Aspergillaceae</taxon>
        <taxon>Penicillium</taxon>
    </lineage>
</organism>
<keyword evidence="3" id="KW-1185">Reference proteome</keyword>
<dbReference type="InterPro" id="IPR029058">
    <property type="entry name" value="AB_hydrolase_fold"/>
</dbReference>
<dbReference type="SUPFAM" id="SSF53474">
    <property type="entry name" value="alpha/beta-Hydrolases"/>
    <property type="match status" value="1"/>
</dbReference>
<sequence length="328" mass="36227">MLSTFIAGASYSLKTHHPNLSYFSSLFSIFITIIGKNMETSANSISRLLDHPNGQITHIIVDDYTDPWVEPETVLIQGGFARHSTFWYHWIPSLARTYRVIRRDTRGHGKSSTPRPSDNYAYTLDTILSEIADTLDQLGLQKVHFIGESTSGMLGEAFAVKFPNRLHSLTICSSPAYLPPAALELFSFGHSSWPEACRKLGSRAWGEHLARAPGTLSSTDRKYEAWWVSTIARSSSEGLAGYAEFLSSLDTRPLLSQISVPTLILAPAKSAATGLEEQLEIARQVKGAKLVIIHGAGHEIYADKAEDCLTAFEEFLFDLDFRGSTDIA</sequence>
<dbReference type="GO" id="GO:0072330">
    <property type="term" value="P:monocarboxylic acid biosynthetic process"/>
    <property type="evidence" value="ECO:0007669"/>
    <property type="project" value="UniProtKB-ARBA"/>
</dbReference>
<name>A0A9W4KLJ3_9EURO</name>
<dbReference type="Proteomes" id="UP001154252">
    <property type="component" value="Unassembled WGS sequence"/>
</dbReference>
<dbReference type="InterPro" id="IPR000073">
    <property type="entry name" value="AB_hydrolase_1"/>
</dbReference>